<evidence type="ECO:0000313" key="4">
    <source>
        <dbReference type="Proteomes" id="UP000636800"/>
    </source>
</evidence>
<sequence length="699" mass="79742">MVTRIMRWQRTPISSKRFEVRLLVRRVEGFRPDDLDEARRMRAEVRWKGPKMRALSSLRRTVKRNCTMEEEVSGDKGEVEWNEEFGNVVGLTKQKGNVFNRWEIEIAVFNVTKFRHKNKVSIVGMASFNLSDYASCVEETNELQLPLILLTTTATSAPIVHVSLRLLELTCAQETEKPLSPAVGDSSPSDKGDSSGFRAGFRKISILKQFMPGRRLRKALHDDEGSDGKYSAKSENACYAYPLDTDSFDDEDDDPIDPKECGNNTIIRKSFSYGTLADAKSLASAFYCDMKMNKQFEDLVYYSHRSNDVDSSHETQPSVSKESIFQTTKRSILPWKKRKYTLRSAKAKGEPLLKKSYGEDGGDDIDYARRLLSSSEESLSGKSAEDFWISEFGDDRFVIGTWEWKITISRSAQFNLCTNAFFASIDQRSERAAGESACTALVAVIADWFQSNPGMIPIKSQLDILIREGSLQWRSLCKTETYRERFPDGHFDLETIMQAKIRPISVAADKSYVGFFHPEGYEDNSMFEFLHGAMSFDNIWEEISQVESDCLFIVSWNDHFFVLKVERDVYYIIDTLGERLYEGCDQAYILKFDRNTTINKITCENQDSSAEQKEISCGEEESKLVISTEELFCKGKECCKEYIKSFLAAIPISELEADIKKGLVPSIPLHLLQIEFHYIEASKDLTNFAVFPPPPFLME</sequence>
<feature type="domain" description="C2 NT-type" evidence="2">
    <location>
        <begin position="8"/>
        <end position="168"/>
    </location>
</feature>
<organism evidence="3 4">
    <name type="scientific">Vanilla planifolia</name>
    <name type="common">Vanilla</name>
    <dbReference type="NCBI Taxonomy" id="51239"/>
    <lineage>
        <taxon>Eukaryota</taxon>
        <taxon>Viridiplantae</taxon>
        <taxon>Streptophyta</taxon>
        <taxon>Embryophyta</taxon>
        <taxon>Tracheophyta</taxon>
        <taxon>Spermatophyta</taxon>
        <taxon>Magnoliopsida</taxon>
        <taxon>Liliopsida</taxon>
        <taxon>Asparagales</taxon>
        <taxon>Orchidaceae</taxon>
        <taxon>Vanilloideae</taxon>
        <taxon>Vanilleae</taxon>
        <taxon>Vanilla</taxon>
    </lineage>
</organism>
<dbReference type="PANTHER" id="PTHR31182:SF15">
    <property type="entry name" value="F26K24.5 PROTEIN"/>
    <property type="match status" value="1"/>
</dbReference>
<evidence type="ECO:0000313" key="3">
    <source>
        <dbReference type="EMBL" id="KAG0496295.1"/>
    </source>
</evidence>
<gene>
    <name evidence="3" type="ORF">HPP92_000986</name>
</gene>
<keyword evidence="4" id="KW-1185">Reference proteome</keyword>
<dbReference type="Proteomes" id="UP000636800">
    <property type="component" value="Chromosome 1"/>
</dbReference>
<name>A0A835RPW1_VANPL</name>
<comment type="caution">
    <text evidence="3">The sequence shown here is derived from an EMBL/GenBank/DDBJ whole genome shotgun (WGS) entry which is preliminary data.</text>
</comment>
<dbReference type="PANTHER" id="PTHR31182">
    <property type="entry name" value="C2 NT-TYPE DOMAIN-CONTAINING PROTEIN"/>
    <property type="match status" value="1"/>
</dbReference>
<evidence type="ECO:0000256" key="1">
    <source>
        <dbReference type="SAM" id="MobiDB-lite"/>
    </source>
</evidence>
<dbReference type="AlphaFoldDB" id="A0A835RPW1"/>
<dbReference type="EMBL" id="JADCNL010000001">
    <property type="protein sequence ID" value="KAG0496295.1"/>
    <property type="molecule type" value="Genomic_DNA"/>
</dbReference>
<dbReference type="OrthoDB" id="2561043at2759"/>
<dbReference type="PROSITE" id="PS51840">
    <property type="entry name" value="C2_NT"/>
    <property type="match status" value="1"/>
</dbReference>
<evidence type="ECO:0000259" key="2">
    <source>
        <dbReference type="PROSITE" id="PS51840"/>
    </source>
</evidence>
<reference evidence="3 4" key="1">
    <citation type="journal article" date="2020" name="Nat. Food">
        <title>A phased Vanilla planifolia genome enables genetic improvement of flavour and production.</title>
        <authorList>
            <person name="Hasing T."/>
            <person name="Tang H."/>
            <person name="Brym M."/>
            <person name="Khazi F."/>
            <person name="Huang T."/>
            <person name="Chambers A.H."/>
        </authorList>
    </citation>
    <scope>NUCLEOTIDE SEQUENCE [LARGE SCALE GENOMIC DNA]</scope>
    <source>
        <tissue evidence="3">Leaf</tissue>
    </source>
</reference>
<protein>
    <recommendedName>
        <fullName evidence="2">C2 NT-type domain-containing protein</fullName>
    </recommendedName>
</protein>
<accession>A0A835RPW1</accession>
<proteinExistence type="predicted"/>
<dbReference type="Pfam" id="PF10358">
    <property type="entry name" value="NT-C2"/>
    <property type="match status" value="1"/>
</dbReference>
<dbReference type="InterPro" id="IPR019448">
    <property type="entry name" value="NT-C2"/>
</dbReference>
<feature type="region of interest" description="Disordered" evidence="1">
    <location>
        <begin position="177"/>
        <end position="197"/>
    </location>
</feature>